<reference evidence="5 9" key="3">
    <citation type="submission" date="2019-03" db="EMBL/GenBank/DDBJ databases">
        <title>Deep subsurface shale carbon reservoir microbial communities from Ohio and West Virginia, USA.</title>
        <authorList>
            <person name="Wrighton K."/>
        </authorList>
    </citation>
    <scope>NUCLEOTIDE SEQUENCE [LARGE SCALE GENOMIC DNA]</scope>
    <source>
        <strain evidence="5 9">UTICA-S4D12</strain>
    </source>
</reference>
<dbReference type="EMBL" id="FOHG01000007">
    <property type="protein sequence ID" value="SES82208.1"/>
    <property type="molecule type" value="Genomic_DNA"/>
</dbReference>
<evidence type="ECO:0000313" key="9">
    <source>
        <dbReference type="Proteomes" id="UP000295758"/>
    </source>
</evidence>
<dbReference type="Gene3D" id="3.90.226.10">
    <property type="entry name" value="2-enoyl-CoA Hydratase, Chain A, domain 1"/>
    <property type="match status" value="1"/>
</dbReference>
<dbReference type="Proteomes" id="UP000247389">
    <property type="component" value="Unassembled WGS sequence"/>
</dbReference>
<dbReference type="STRING" id="54121.SAMN04515653_105134"/>
<evidence type="ECO:0000313" key="4">
    <source>
        <dbReference type="EMBL" id="SES82208.1"/>
    </source>
</evidence>
<reference evidence="6 7" key="1">
    <citation type="submission" date="2016-10" db="EMBL/GenBank/DDBJ databases">
        <authorList>
            <person name="Varghese N."/>
            <person name="Submissions S."/>
        </authorList>
    </citation>
    <scope>NUCLEOTIDE SEQUENCE [LARGE SCALE GENOMIC DNA]</scope>
    <source>
        <strain evidence="2 10">WG10</strain>
        <strain evidence="3 7">WG2</strain>
        <strain evidence="4 6">WG5</strain>
    </source>
</reference>
<evidence type="ECO:0008006" key="11">
    <source>
        <dbReference type="Google" id="ProtNLM"/>
    </source>
</evidence>
<dbReference type="Proteomes" id="UP000324896">
    <property type="component" value="Unassembled WGS sequence"/>
</dbReference>
<dbReference type="OrthoDB" id="5480566at2"/>
<organism evidence="2 10">
    <name type="scientific">Halanaerobium congolense</name>
    <dbReference type="NCBI Taxonomy" id="54121"/>
    <lineage>
        <taxon>Bacteria</taxon>
        <taxon>Bacillati</taxon>
        <taxon>Bacillota</taxon>
        <taxon>Clostridia</taxon>
        <taxon>Halanaerobiales</taxon>
        <taxon>Halanaerobiaceae</taxon>
        <taxon>Halanaerobium</taxon>
    </lineage>
</organism>
<name>A0A1G6ME04_9FIRM</name>
<evidence type="ECO:0000313" key="1">
    <source>
        <dbReference type="EMBL" id="PXV66966.1"/>
    </source>
</evidence>
<dbReference type="RefSeq" id="WP_073160116.1">
    <property type="nucleotide sequence ID" value="NZ_FMYT01000008.1"/>
</dbReference>
<evidence type="ECO:0000313" key="2">
    <source>
        <dbReference type="EMBL" id="SDC53681.1"/>
    </source>
</evidence>
<accession>A0A1G6ME04</accession>
<evidence type="ECO:0000313" key="6">
    <source>
        <dbReference type="Proteomes" id="UP000198612"/>
    </source>
</evidence>
<dbReference type="Proteomes" id="UP000198612">
    <property type="component" value="Unassembled WGS sequence"/>
</dbReference>
<reference evidence="1 8" key="2">
    <citation type="submission" date="2018-04" db="EMBL/GenBank/DDBJ databases">
        <title>Subsurface microbial communities from deep shales in Ohio and West Virginia, USA.</title>
        <authorList>
            <person name="Wrighton K."/>
        </authorList>
    </citation>
    <scope>NUCLEOTIDE SEQUENCE [LARGE SCALE GENOMIC DNA]</scope>
    <source>
        <strain evidence="1 8">MSL28</strain>
    </source>
</reference>
<proteinExistence type="predicted"/>
<dbReference type="Proteomes" id="UP000199519">
    <property type="component" value="Unassembled WGS sequence"/>
</dbReference>
<sequence>MEAYKDELNFYVIIGKATDSTGILHALNFKYKLNAYLVGYPTLTKINHFGGVKSFSLPNSKLKISYSTKYYRILENNDPDSLYPDIMVEKEFEDFLNGRDTAIELISSID</sequence>
<dbReference type="InterPro" id="IPR029045">
    <property type="entry name" value="ClpP/crotonase-like_dom_sf"/>
</dbReference>
<dbReference type="EMBL" id="QICM01000009">
    <property type="protein sequence ID" value="PXV66966.1"/>
    <property type="molecule type" value="Genomic_DNA"/>
</dbReference>
<dbReference type="Proteomes" id="UP000295758">
    <property type="component" value="Unassembled WGS sequence"/>
</dbReference>
<gene>
    <name evidence="5" type="ORF">BY453_1398</name>
    <name evidence="1" type="ORF">C8C78_10916</name>
    <name evidence="2" type="ORF">SAMN04488597_10836</name>
    <name evidence="3" type="ORF">SAMN04488598_10648</name>
    <name evidence="4" type="ORF">SAMN04515652_10755</name>
</gene>
<dbReference type="EMBL" id="FMYT01000008">
    <property type="protein sequence ID" value="SDC53681.1"/>
    <property type="molecule type" value="Genomic_DNA"/>
</dbReference>
<evidence type="ECO:0000313" key="8">
    <source>
        <dbReference type="Proteomes" id="UP000247389"/>
    </source>
</evidence>
<protein>
    <recommendedName>
        <fullName evidence="11">Peptidase family S41</fullName>
    </recommendedName>
</protein>
<dbReference type="EMBL" id="FNBJ01000006">
    <property type="protein sequence ID" value="SDF10490.1"/>
    <property type="molecule type" value="Genomic_DNA"/>
</dbReference>
<dbReference type="AlphaFoldDB" id="A0A1G6ME04"/>
<evidence type="ECO:0000313" key="5">
    <source>
        <dbReference type="EMBL" id="TDS26076.1"/>
    </source>
</evidence>
<evidence type="ECO:0000313" key="3">
    <source>
        <dbReference type="EMBL" id="SDF10490.1"/>
    </source>
</evidence>
<evidence type="ECO:0000313" key="10">
    <source>
        <dbReference type="Proteomes" id="UP000324896"/>
    </source>
</evidence>
<evidence type="ECO:0000313" key="7">
    <source>
        <dbReference type="Proteomes" id="UP000199519"/>
    </source>
</evidence>
<keyword evidence="7" id="KW-1185">Reference proteome</keyword>
<dbReference type="EMBL" id="SOAA01000039">
    <property type="protein sequence ID" value="TDS26076.1"/>
    <property type="molecule type" value="Genomic_DNA"/>
</dbReference>
<dbReference type="SUPFAM" id="SSF52096">
    <property type="entry name" value="ClpP/crotonase"/>
    <property type="match status" value="1"/>
</dbReference>